<accession>C7NNH0</accession>
<dbReference type="RefSeq" id="WP_012795075.1">
    <property type="nucleotide sequence ID" value="NC_013158.1"/>
</dbReference>
<dbReference type="GeneID" id="8382268"/>
<dbReference type="InterPro" id="IPR009845">
    <property type="entry name" value="DUF1405"/>
</dbReference>
<feature type="transmembrane region" description="Helical" evidence="1">
    <location>
        <begin position="169"/>
        <end position="186"/>
    </location>
</feature>
<dbReference type="EMBL" id="CP001687">
    <property type="protein sequence ID" value="ACV10198.1"/>
    <property type="molecule type" value="Genomic_DNA"/>
</dbReference>
<dbReference type="PANTHER" id="PTHR40042:SF1">
    <property type="entry name" value="DUF1405 DOMAIN-CONTAINING PROTEIN"/>
    <property type="match status" value="1"/>
</dbReference>
<keyword evidence="1" id="KW-0812">Transmembrane</keyword>
<dbReference type="Proteomes" id="UP000002071">
    <property type="component" value="Chromosome"/>
</dbReference>
<dbReference type="HOGENOM" id="CLU_1122605_0_0_2"/>
<keyword evidence="3" id="KW-1185">Reference proteome</keyword>
<sequence>MAGVGRRFERAVGTVFDAELPSSPGRPQYVAPLPTWLEDIALRLAWPIAIVNLVGTVFGFWYYAGRPLNVEAPLLEGQLGAAPLPAWPVVPDSPMATLLIALSLLAWRLDLQANWLHVLAFFGCLKLGLWTPFVQLFVNGPEGIATWLYVFLITSHLAMVLEAFVIHRYAEFTLSAIGVATVWYGFNDLVDYFWPVLDGPHHTVLRAEPYVDGAYDHAVLAHDLAAAAAVVLTISAIVLALGTYRSQA</sequence>
<feature type="transmembrane region" description="Helical" evidence="1">
    <location>
        <begin position="118"/>
        <end position="138"/>
    </location>
</feature>
<dbReference type="STRING" id="519442.Huta_0008"/>
<feature type="transmembrane region" description="Helical" evidence="1">
    <location>
        <begin position="84"/>
        <end position="106"/>
    </location>
</feature>
<feature type="transmembrane region" description="Helical" evidence="1">
    <location>
        <begin position="44"/>
        <end position="64"/>
    </location>
</feature>
<dbReference type="PANTHER" id="PTHR40042">
    <property type="entry name" value="HYPOTHETICAL MEMBRANE SPANNING PROTEIN"/>
    <property type="match status" value="1"/>
</dbReference>
<feature type="transmembrane region" description="Helical" evidence="1">
    <location>
        <begin position="144"/>
        <end position="164"/>
    </location>
</feature>
<organism evidence="2 3">
    <name type="scientific">Halorhabdus utahensis (strain DSM 12940 / JCM 11049 / AX-2)</name>
    <dbReference type="NCBI Taxonomy" id="519442"/>
    <lineage>
        <taxon>Archaea</taxon>
        <taxon>Methanobacteriati</taxon>
        <taxon>Methanobacteriota</taxon>
        <taxon>Stenosarchaea group</taxon>
        <taxon>Halobacteria</taxon>
        <taxon>Halobacteriales</taxon>
        <taxon>Haloarculaceae</taxon>
        <taxon>Halorhabdus</taxon>
    </lineage>
</organism>
<protein>
    <recommendedName>
        <fullName evidence="4">DUF1405 domain-containing protein</fullName>
    </recommendedName>
</protein>
<evidence type="ECO:0000313" key="2">
    <source>
        <dbReference type="EMBL" id="ACV10198.1"/>
    </source>
</evidence>
<feature type="transmembrane region" description="Helical" evidence="1">
    <location>
        <begin position="224"/>
        <end position="244"/>
    </location>
</feature>
<dbReference type="KEGG" id="hut:Huta_0008"/>
<evidence type="ECO:0008006" key="4">
    <source>
        <dbReference type="Google" id="ProtNLM"/>
    </source>
</evidence>
<proteinExistence type="predicted"/>
<dbReference type="Pfam" id="PF07187">
    <property type="entry name" value="DUF1405"/>
    <property type="match status" value="1"/>
</dbReference>
<gene>
    <name evidence="2" type="ordered locus">Huta_0008</name>
</gene>
<dbReference type="OrthoDB" id="160626at2157"/>
<dbReference type="AlphaFoldDB" id="C7NNH0"/>
<evidence type="ECO:0000256" key="1">
    <source>
        <dbReference type="SAM" id="Phobius"/>
    </source>
</evidence>
<name>C7NNH0_HALUD</name>
<reference evidence="2 3" key="1">
    <citation type="journal article" date="2009" name="Stand. Genomic Sci.">
        <title>Complete genome sequence of Halorhabdus utahensis type strain (AX-2).</title>
        <authorList>
            <person name="Anderson I."/>
            <person name="Tindall B.J."/>
            <person name="Pomrenke H."/>
            <person name="Goker M."/>
            <person name="Lapidus A."/>
            <person name="Nolan M."/>
            <person name="Copeland A."/>
            <person name="Glavina Del Rio T."/>
            <person name="Chen F."/>
            <person name="Tice H."/>
            <person name="Cheng J.F."/>
            <person name="Lucas S."/>
            <person name="Chertkov O."/>
            <person name="Bruce D."/>
            <person name="Brettin T."/>
            <person name="Detter J.C."/>
            <person name="Han C."/>
            <person name="Goodwin L."/>
            <person name="Land M."/>
            <person name="Hauser L."/>
            <person name="Chang Y.J."/>
            <person name="Jeffries C.D."/>
            <person name="Pitluck S."/>
            <person name="Pati A."/>
            <person name="Mavromatis K."/>
            <person name="Ivanova N."/>
            <person name="Ovchinnikova G."/>
            <person name="Chen A."/>
            <person name="Palaniappan K."/>
            <person name="Chain P."/>
            <person name="Rohde M."/>
            <person name="Bristow J."/>
            <person name="Eisen J.A."/>
            <person name="Markowitz V."/>
            <person name="Hugenholtz P."/>
            <person name="Kyrpides N.C."/>
            <person name="Klenk H.P."/>
        </authorList>
    </citation>
    <scope>NUCLEOTIDE SEQUENCE [LARGE SCALE GENOMIC DNA]</scope>
    <source>
        <strain evidence="3">DSM 12940 / JCM 11049 / AX-2</strain>
    </source>
</reference>
<keyword evidence="1" id="KW-0472">Membrane</keyword>
<evidence type="ECO:0000313" key="3">
    <source>
        <dbReference type="Proteomes" id="UP000002071"/>
    </source>
</evidence>
<keyword evidence="1" id="KW-1133">Transmembrane helix</keyword>
<dbReference type="eggNOG" id="arCOG02940">
    <property type="taxonomic scope" value="Archaea"/>
</dbReference>